<dbReference type="PANTHER" id="PTHR42760:SF115">
    <property type="entry name" value="3-OXOACYL-[ACYL-CARRIER-PROTEIN] REDUCTASE FABG"/>
    <property type="match status" value="1"/>
</dbReference>
<dbReference type="SUPFAM" id="SSF51735">
    <property type="entry name" value="NAD(P)-binding Rossmann-fold domains"/>
    <property type="match status" value="1"/>
</dbReference>
<dbReference type="PROSITE" id="PS00061">
    <property type="entry name" value="ADH_SHORT"/>
    <property type="match status" value="1"/>
</dbReference>
<evidence type="ECO:0000256" key="1">
    <source>
        <dbReference type="ARBA" id="ARBA00006484"/>
    </source>
</evidence>
<dbReference type="NCBIfam" id="NF005559">
    <property type="entry name" value="PRK07231.1"/>
    <property type="match status" value="1"/>
</dbReference>
<name>A0A2Z2PHJ6_AGRTU</name>
<accession>A0A2Z2PHJ6</accession>
<feature type="domain" description="Ketoreductase" evidence="3">
    <location>
        <begin position="15"/>
        <end position="194"/>
    </location>
</feature>
<evidence type="ECO:0000313" key="4">
    <source>
        <dbReference type="EMBL" id="ASK41175.1"/>
    </source>
</evidence>
<organism evidence="5">
    <name type="scientific">Agrobacterium tumefaciens</name>
    <dbReference type="NCBI Taxonomy" id="358"/>
    <lineage>
        <taxon>Bacteria</taxon>
        <taxon>Pseudomonadati</taxon>
        <taxon>Pseudomonadota</taxon>
        <taxon>Alphaproteobacteria</taxon>
        <taxon>Hyphomicrobiales</taxon>
        <taxon>Rhizobiaceae</taxon>
        <taxon>Rhizobium/Agrobacterium group</taxon>
        <taxon>Agrobacterium</taxon>
        <taxon>Agrobacterium tumefaciens complex</taxon>
    </lineage>
</organism>
<dbReference type="InterPro" id="IPR020904">
    <property type="entry name" value="Sc_DH/Rdtase_CS"/>
</dbReference>
<dbReference type="PRINTS" id="PR00080">
    <property type="entry name" value="SDRFAMILY"/>
</dbReference>
<protein>
    <submittedName>
        <fullName evidence="5">3-oxoacyl-ACP reductase</fullName>
    </submittedName>
</protein>
<dbReference type="PANTHER" id="PTHR42760">
    <property type="entry name" value="SHORT-CHAIN DEHYDROGENASES/REDUCTASES FAMILY MEMBER"/>
    <property type="match status" value="1"/>
</dbReference>
<dbReference type="AlphaFoldDB" id="A0A2Z2PHJ6"/>
<keyword evidence="5" id="KW-0614">Plasmid</keyword>
<proteinExistence type="inferred from homology"/>
<dbReference type="PRINTS" id="PR00081">
    <property type="entry name" value="GDHRDH"/>
</dbReference>
<dbReference type="InterPro" id="IPR036291">
    <property type="entry name" value="NAD(P)-bd_dom_sf"/>
</dbReference>
<dbReference type="InterPro" id="IPR002347">
    <property type="entry name" value="SDR_fam"/>
</dbReference>
<geneLocation type="plasmid" evidence="4">
    <name>pTi_CFBP2712</name>
</geneLocation>
<dbReference type="InterPro" id="IPR057326">
    <property type="entry name" value="KR_dom"/>
</dbReference>
<dbReference type="SMART" id="SM00822">
    <property type="entry name" value="PKS_KR"/>
    <property type="match status" value="1"/>
</dbReference>
<dbReference type="GeneID" id="92775105"/>
<comment type="similarity">
    <text evidence="1">Belongs to the short-chain dehydrogenases/reductases (SDR) family.</text>
</comment>
<geneLocation type="plasmid" evidence="5">
    <name>pTi_Tun198</name>
</geneLocation>
<evidence type="ECO:0000259" key="3">
    <source>
        <dbReference type="SMART" id="SM00822"/>
    </source>
</evidence>
<evidence type="ECO:0000313" key="5">
    <source>
        <dbReference type="EMBL" id="ASK41810.1"/>
    </source>
</evidence>
<keyword evidence="2" id="KW-0560">Oxidoreductase</keyword>
<dbReference type="FunFam" id="3.40.50.720:FF:000084">
    <property type="entry name" value="Short-chain dehydrogenase reductase"/>
    <property type="match status" value="1"/>
</dbReference>
<dbReference type="RefSeq" id="WP_172690680.1">
    <property type="nucleotide sequence ID" value="NZ_CP048467.1"/>
</dbReference>
<dbReference type="EMBL" id="KY000028">
    <property type="protein sequence ID" value="ASK41175.1"/>
    <property type="molecule type" value="Genomic_DNA"/>
</dbReference>
<dbReference type="Gene3D" id="3.40.50.720">
    <property type="entry name" value="NAD(P)-binding Rossmann-like Domain"/>
    <property type="match status" value="1"/>
</dbReference>
<evidence type="ECO:0000256" key="2">
    <source>
        <dbReference type="ARBA" id="ARBA00023002"/>
    </source>
</evidence>
<dbReference type="EMBL" id="KY000031">
    <property type="protein sequence ID" value="ASK41810.1"/>
    <property type="molecule type" value="Genomic_DNA"/>
</dbReference>
<sequence length="258" mass="27540">MELRSVLQKFRLDGKVALITGGTRGIGLAAAHAFGEAGAKLYLSARREEYEDGGKIQSSGYAVTFIPADLTTRDAATELVNKVIEDAGKIDILVNNAGLANGGDTPLFTEEQWRDVMALNVDSVFWCSQAVINSMRDTGGGTIVNVGSMSGIVSNIPQNQVAYNSSKAAVHMMTKSLASELAEDNIRVNAVAPGYIETIMSRAGMEHPVRGPIWREMTPMKRFGKAEEVAAAILFLASEASSYVTGDILVVDGGHTTR</sequence>
<dbReference type="GO" id="GO:0016616">
    <property type="term" value="F:oxidoreductase activity, acting on the CH-OH group of donors, NAD or NADP as acceptor"/>
    <property type="evidence" value="ECO:0007669"/>
    <property type="project" value="TreeGrafter"/>
</dbReference>
<reference evidence="5" key="1">
    <citation type="submission" date="2016-10" db="EMBL/GenBank/DDBJ databases">
        <title>Agrobacterium Ti plasmids: Classification based on T-DNA and Vir regions organization.</title>
        <authorList>
            <person name="Nabi N."/>
            <person name="Vial L."/>
            <person name="Ben Hafsa A."/>
            <person name="Chapulliot D."/>
            <person name="Berard A."/>
            <person name="Chauveau A."/>
            <person name="Le Paslier M.-C."/>
            <person name="Harzallah Skhiri F."/>
            <person name="Brunel D."/>
            <person name="Nesme X."/>
            <person name="Chaouachi M."/>
        </authorList>
    </citation>
    <scope>NUCLEOTIDE SEQUENCE</scope>
    <source>
        <strain evidence="4">CFBP2712</strain>
        <strain evidence="5">Tun198</strain>
        <plasmid evidence="4">pTi_CFBP2712</plasmid>
        <plasmid evidence="5">pTi_Tun198</plasmid>
    </source>
</reference>
<dbReference type="Pfam" id="PF13561">
    <property type="entry name" value="adh_short_C2"/>
    <property type="match status" value="1"/>
</dbReference>